<dbReference type="KEGG" id="fpl:Ferp_1013"/>
<name>D3RXG2_FERPA</name>
<evidence type="ECO:0000313" key="3">
    <source>
        <dbReference type="Proteomes" id="UP000002613"/>
    </source>
</evidence>
<dbReference type="eggNOG" id="arCOG10690">
    <property type="taxonomic scope" value="Archaea"/>
</dbReference>
<protein>
    <submittedName>
        <fullName evidence="2">Uncharacterized protein</fullName>
    </submittedName>
</protein>
<dbReference type="STRING" id="589924.Ferp_1013"/>
<keyword evidence="3" id="KW-1185">Reference proteome</keyword>
<proteinExistence type="predicted"/>
<dbReference type="AlphaFoldDB" id="D3RXG2"/>
<dbReference type="PaxDb" id="589924-Ferp_1013"/>
<keyword evidence="1" id="KW-1133">Transmembrane helix</keyword>
<evidence type="ECO:0000313" key="2">
    <source>
        <dbReference type="EMBL" id="ADC65175.1"/>
    </source>
</evidence>
<gene>
    <name evidence="2" type="ordered locus">Ferp_1013</name>
</gene>
<sequence length="116" mass="13362">MKPLYRLFNLSAEEAAEVMAAIVELLAEKADDEKAIKKLKEKFFGETLLFAMLTFGRLLGIGLALNDRKFAEKILFDFYRLMDILKDEGREKLVKKIVSDILEEVSEEIDKFKDVV</sequence>
<keyword evidence="1" id="KW-0812">Transmembrane</keyword>
<dbReference type="HOGENOM" id="CLU_168706_0_0_2"/>
<accession>D3RXG2</accession>
<keyword evidence="1" id="KW-0472">Membrane</keyword>
<dbReference type="RefSeq" id="WP_012965518.1">
    <property type="nucleotide sequence ID" value="NC_013849.1"/>
</dbReference>
<dbReference type="EMBL" id="CP001899">
    <property type="protein sequence ID" value="ADC65175.1"/>
    <property type="molecule type" value="Genomic_DNA"/>
</dbReference>
<dbReference type="GeneID" id="8778523"/>
<organism evidence="2 3">
    <name type="scientific">Ferroglobus placidus (strain DSM 10642 / AEDII12DO)</name>
    <dbReference type="NCBI Taxonomy" id="589924"/>
    <lineage>
        <taxon>Archaea</taxon>
        <taxon>Methanobacteriati</taxon>
        <taxon>Methanobacteriota</taxon>
        <taxon>Archaeoglobi</taxon>
        <taxon>Archaeoglobales</taxon>
        <taxon>Archaeoglobaceae</taxon>
        <taxon>Ferroglobus</taxon>
    </lineage>
</organism>
<reference evidence="3" key="1">
    <citation type="submission" date="2010-02" db="EMBL/GenBank/DDBJ databases">
        <title>Complete sequence of Ferroglobus placidus DSM 10642.</title>
        <authorList>
            <consortium name="US DOE Joint Genome Institute"/>
            <person name="Lucas S."/>
            <person name="Copeland A."/>
            <person name="Lapidus A."/>
            <person name="Cheng J.-F."/>
            <person name="Bruce D."/>
            <person name="Goodwin L."/>
            <person name="Pitluck S."/>
            <person name="Saunders E."/>
            <person name="Brettin T."/>
            <person name="Detter J.C."/>
            <person name="Han C."/>
            <person name="Tapia R."/>
            <person name="Larimer F."/>
            <person name="Land M."/>
            <person name="Hauser L."/>
            <person name="Kyrpides N."/>
            <person name="Ivanova N."/>
            <person name="Holmes D."/>
            <person name="Lovley D."/>
            <person name="Kyrpides N."/>
            <person name="Anderson I.J."/>
            <person name="Woyke T."/>
        </authorList>
    </citation>
    <scope>NUCLEOTIDE SEQUENCE [LARGE SCALE GENOMIC DNA]</scope>
    <source>
        <strain evidence="3">DSM 10642 / AEDII12DO</strain>
    </source>
</reference>
<dbReference type="Proteomes" id="UP000002613">
    <property type="component" value="Chromosome"/>
</dbReference>
<reference evidence="2 3" key="2">
    <citation type="journal article" date="2011" name="Stand. Genomic Sci.">
        <title>Complete genome sequence of Ferroglobus placidus AEDII12DO.</title>
        <authorList>
            <person name="Anderson I."/>
            <person name="Risso C."/>
            <person name="Holmes D."/>
            <person name="Lucas S."/>
            <person name="Copeland A."/>
            <person name="Lapidus A."/>
            <person name="Cheng J.F."/>
            <person name="Bruce D."/>
            <person name="Goodwin L."/>
            <person name="Pitluck S."/>
            <person name="Saunders E."/>
            <person name="Brettin T."/>
            <person name="Detter J.C."/>
            <person name="Han C."/>
            <person name="Tapia R."/>
            <person name="Larimer F."/>
            <person name="Land M."/>
            <person name="Hauser L."/>
            <person name="Woyke T."/>
            <person name="Lovley D."/>
            <person name="Kyrpides N."/>
            <person name="Ivanova N."/>
        </authorList>
    </citation>
    <scope>NUCLEOTIDE SEQUENCE [LARGE SCALE GENOMIC DNA]</scope>
    <source>
        <strain evidence="3">DSM 10642 / AEDII12DO</strain>
    </source>
</reference>
<feature type="transmembrane region" description="Helical" evidence="1">
    <location>
        <begin position="47"/>
        <end position="65"/>
    </location>
</feature>
<evidence type="ECO:0000256" key="1">
    <source>
        <dbReference type="SAM" id="Phobius"/>
    </source>
</evidence>